<gene>
    <name evidence="8" type="ORF">CBW42_11900</name>
</gene>
<evidence type="ECO:0000256" key="2">
    <source>
        <dbReference type="ARBA" id="ARBA00022448"/>
    </source>
</evidence>
<feature type="transmembrane region" description="Helical" evidence="7">
    <location>
        <begin position="101"/>
        <end position="123"/>
    </location>
</feature>
<dbReference type="GO" id="GO:0042910">
    <property type="term" value="F:xenobiotic transmembrane transporter activity"/>
    <property type="evidence" value="ECO:0007669"/>
    <property type="project" value="InterPro"/>
</dbReference>
<keyword evidence="3" id="KW-1003">Cell membrane</keyword>
<dbReference type="RefSeq" id="WP_087021827.1">
    <property type="nucleotide sequence ID" value="NZ_CP178353.1"/>
</dbReference>
<dbReference type="InterPro" id="IPR048279">
    <property type="entry name" value="MdtK-like"/>
</dbReference>
<dbReference type="PANTHER" id="PTHR43549">
    <property type="entry name" value="MULTIDRUG RESISTANCE PROTEIN YPNP-RELATED"/>
    <property type="match status" value="1"/>
</dbReference>
<dbReference type="PANTHER" id="PTHR43549:SF3">
    <property type="entry name" value="MULTIDRUG RESISTANCE PROTEIN YPNP-RELATED"/>
    <property type="match status" value="1"/>
</dbReference>
<keyword evidence="5 7" id="KW-1133">Transmembrane helix</keyword>
<dbReference type="CDD" id="cd13138">
    <property type="entry name" value="MATE_yoeA_like"/>
    <property type="match status" value="1"/>
</dbReference>
<evidence type="ECO:0000256" key="4">
    <source>
        <dbReference type="ARBA" id="ARBA00022692"/>
    </source>
</evidence>
<dbReference type="Proteomes" id="UP000194903">
    <property type="component" value="Unassembled WGS sequence"/>
</dbReference>
<keyword evidence="6 7" id="KW-0472">Membrane</keyword>
<evidence type="ECO:0000256" key="5">
    <source>
        <dbReference type="ARBA" id="ARBA00022989"/>
    </source>
</evidence>
<dbReference type="GO" id="GO:0015297">
    <property type="term" value="F:antiporter activity"/>
    <property type="evidence" value="ECO:0007669"/>
    <property type="project" value="InterPro"/>
</dbReference>
<feature type="transmembrane region" description="Helical" evidence="7">
    <location>
        <begin position="393"/>
        <end position="413"/>
    </location>
</feature>
<evidence type="ECO:0000256" key="3">
    <source>
        <dbReference type="ARBA" id="ARBA00022475"/>
    </source>
</evidence>
<accession>A0A252F1C3</accession>
<name>A0A252F1C3_9FIRM</name>
<evidence type="ECO:0000256" key="1">
    <source>
        <dbReference type="ARBA" id="ARBA00004651"/>
    </source>
</evidence>
<keyword evidence="2" id="KW-0813">Transport</keyword>
<dbReference type="EMBL" id="NHOC01000011">
    <property type="protein sequence ID" value="OUM19625.1"/>
    <property type="molecule type" value="Genomic_DNA"/>
</dbReference>
<evidence type="ECO:0000313" key="8">
    <source>
        <dbReference type="EMBL" id="OUM19625.1"/>
    </source>
</evidence>
<feature type="transmembrane region" description="Helical" evidence="7">
    <location>
        <begin position="67"/>
        <end position="89"/>
    </location>
</feature>
<feature type="transmembrane region" description="Helical" evidence="7">
    <location>
        <begin position="425"/>
        <end position="445"/>
    </location>
</feature>
<dbReference type="InterPro" id="IPR002528">
    <property type="entry name" value="MATE_fam"/>
</dbReference>
<feature type="transmembrane region" description="Helical" evidence="7">
    <location>
        <begin position="143"/>
        <end position="160"/>
    </location>
</feature>
<sequence length="455" mass="48708">MAKKARENTLSDDFTQGSIAGKLIKFMIPVLGALILQAMYGAVDLIVVGQFGTNAGISGVATGSNVINLVTFVITSLTMGVTVLISRYLGERSVERVGKVIGGAICFFIALAAVLMAVLLLFAPQFASWLNAPEEAYDLTVTYIRICGAGIVFVVAYNVISGIFRGLGNSRLPLIFVLIACIVNVIGDLVFVAGLQLDVAGAALATILAQAVSVVLSFVIIRRQKLPFTVSRRDIRFNREIATFLQLGIPLALQECLTNISFLILCAIINNMGLEASSGYGIAQKVVSFIMLIPSSLMQSMSAFVAQNVGAGLEKRARRAMVTGMAIGVTIGVFICALSFFKGDIPSSLFTSNEVFIEKSAEYLRGFSPEAVLTCIVFSYIGYFNGHSKPLPVMVQGITASFLVRVPLSYLFSLKPGASLVDIGIAVPLASVYGILFFAVCYLFTTRKMKRDGTL</sequence>
<feature type="transmembrane region" description="Helical" evidence="7">
    <location>
        <begin position="172"/>
        <end position="193"/>
    </location>
</feature>
<feature type="transmembrane region" description="Helical" evidence="7">
    <location>
        <begin position="199"/>
        <end position="221"/>
    </location>
</feature>
<organism evidence="8 9">
    <name type="scientific">Butyricicoccus porcorum</name>
    <dbReference type="NCBI Taxonomy" id="1945634"/>
    <lineage>
        <taxon>Bacteria</taxon>
        <taxon>Bacillati</taxon>
        <taxon>Bacillota</taxon>
        <taxon>Clostridia</taxon>
        <taxon>Eubacteriales</taxon>
        <taxon>Butyricicoccaceae</taxon>
        <taxon>Butyricicoccus</taxon>
    </lineage>
</organism>
<evidence type="ECO:0000256" key="6">
    <source>
        <dbReference type="ARBA" id="ARBA00023136"/>
    </source>
</evidence>
<reference evidence="8 9" key="1">
    <citation type="submission" date="2017-05" db="EMBL/GenBank/DDBJ databases">
        <title>Butyricicoccus porcorum sp. nov. a butyrate-producing bacterium from the swine intestinal tract.</title>
        <authorList>
            <person name="Trachsel J."/>
            <person name="Humphrey S."/>
            <person name="Allen H.K."/>
        </authorList>
    </citation>
    <scope>NUCLEOTIDE SEQUENCE [LARGE SCALE GENOMIC DNA]</scope>
    <source>
        <strain evidence="8">BB10</strain>
    </source>
</reference>
<feature type="transmembrane region" description="Helical" evidence="7">
    <location>
        <begin position="241"/>
        <end position="274"/>
    </location>
</feature>
<feature type="transmembrane region" description="Helical" evidence="7">
    <location>
        <begin position="26"/>
        <end position="47"/>
    </location>
</feature>
<evidence type="ECO:0000313" key="9">
    <source>
        <dbReference type="Proteomes" id="UP000194903"/>
    </source>
</evidence>
<protein>
    <submittedName>
        <fullName evidence="8">MATE family efflux transporter</fullName>
    </submittedName>
</protein>
<feature type="transmembrane region" description="Helical" evidence="7">
    <location>
        <begin position="321"/>
        <end position="343"/>
    </location>
</feature>
<dbReference type="PIRSF" id="PIRSF006603">
    <property type="entry name" value="DinF"/>
    <property type="match status" value="1"/>
</dbReference>
<dbReference type="NCBIfam" id="TIGR00797">
    <property type="entry name" value="matE"/>
    <property type="match status" value="1"/>
</dbReference>
<proteinExistence type="predicted"/>
<keyword evidence="9" id="KW-1185">Reference proteome</keyword>
<dbReference type="Pfam" id="PF01554">
    <property type="entry name" value="MatE"/>
    <property type="match status" value="2"/>
</dbReference>
<dbReference type="GO" id="GO:0005886">
    <property type="term" value="C:plasma membrane"/>
    <property type="evidence" value="ECO:0007669"/>
    <property type="project" value="UniProtKB-SubCell"/>
</dbReference>
<comment type="subcellular location">
    <subcellularLocation>
        <location evidence="1">Cell membrane</location>
        <topology evidence="1">Multi-pass membrane protein</topology>
    </subcellularLocation>
</comment>
<evidence type="ECO:0000256" key="7">
    <source>
        <dbReference type="SAM" id="Phobius"/>
    </source>
</evidence>
<dbReference type="InterPro" id="IPR052031">
    <property type="entry name" value="Membrane_Transporter-Flippase"/>
</dbReference>
<dbReference type="OrthoDB" id="9776324at2"/>
<comment type="caution">
    <text evidence="8">The sequence shown here is derived from an EMBL/GenBank/DDBJ whole genome shotgun (WGS) entry which is preliminary data.</text>
</comment>
<dbReference type="AlphaFoldDB" id="A0A252F1C3"/>
<feature type="transmembrane region" description="Helical" evidence="7">
    <location>
        <begin position="286"/>
        <end position="309"/>
    </location>
</feature>
<feature type="transmembrane region" description="Helical" evidence="7">
    <location>
        <begin position="363"/>
        <end position="381"/>
    </location>
</feature>
<keyword evidence="4 7" id="KW-0812">Transmembrane</keyword>